<organism evidence="2 3">
    <name type="scientific">Paraglaciecola mesophila</name>
    <dbReference type="NCBI Taxonomy" id="197222"/>
    <lineage>
        <taxon>Bacteria</taxon>
        <taxon>Pseudomonadati</taxon>
        <taxon>Pseudomonadota</taxon>
        <taxon>Gammaproteobacteria</taxon>
        <taxon>Alteromonadales</taxon>
        <taxon>Alteromonadaceae</taxon>
        <taxon>Paraglaciecola</taxon>
    </lineage>
</organism>
<keyword evidence="1" id="KW-0812">Transmembrane</keyword>
<dbReference type="KEGG" id="pmes:FX988_03044"/>
<reference evidence="2 3" key="1">
    <citation type="submission" date="2019-12" db="EMBL/GenBank/DDBJ databases">
        <title>Genome sequencing and assembly of endphytes of Porphyra tenera.</title>
        <authorList>
            <person name="Park J.M."/>
            <person name="Shin R."/>
            <person name="Jo S.H."/>
        </authorList>
    </citation>
    <scope>NUCLEOTIDE SEQUENCE [LARGE SCALE GENOMIC DNA]</scope>
    <source>
        <strain evidence="2 3">GPM4</strain>
    </source>
</reference>
<dbReference type="Proteomes" id="UP000464524">
    <property type="component" value="Chromosome"/>
</dbReference>
<keyword evidence="3" id="KW-1185">Reference proteome</keyword>
<sequence length="60" mass="6756">MYFFVIIVCALTTLLTLRKMTMLEGVVHGLGKIICYLGLIAFMVSTLVRVILNRLNIRAV</sequence>
<keyword evidence="1" id="KW-1133">Transmembrane helix</keyword>
<accession>A0A857JMP4</accession>
<evidence type="ECO:0000313" key="3">
    <source>
        <dbReference type="Proteomes" id="UP000464524"/>
    </source>
</evidence>
<dbReference type="AlphaFoldDB" id="A0A857JMP4"/>
<proteinExistence type="predicted"/>
<dbReference type="EMBL" id="CP047656">
    <property type="protein sequence ID" value="QHJ12786.1"/>
    <property type="molecule type" value="Genomic_DNA"/>
</dbReference>
<evidence type="ECO:0000256" key="1">
    <source>
        <dbReference type="SAM" id="Phobius"/>
    </source>
</evidence>
<protein>
    <submittedName>
        <fullName evidence="2">Uncharacterized protein</fullName>
    </submittedName>
</protein>
<gene>
    <name evidence="2" type="ORF">FX988_03044</name>
</gene>
<feature type="transmembrane region" description="Helical" evidence="1">
    <location>
        <begin position="33"/>
        <end position="52"/>
    </location>
</feature>
<keyword evidence="1" id="KW-0472">Membrane</keyword>
<evidence type="ECO:0000313" key="2">
    <source>
        <dbReference type="EMBL" id="QHJ12786.1"/>
    </source>
</evidence>
<name>A0A857JMP4_9ALTE</name>